<keyword evidence="4" id="KW-1185">Reference proteome</keyword>
<dbReference type="Gene3D" id="1.10.443.10">
    <property type="entry name" value="Intergrase catalytic core"/>
    <property type="match status" value="1"/>
</dbReference>
<dbReference type="InterPro" id="IPR002104">
    <property type="entry name" value="Integrase_catalytic"/>
</dbReference>
<evidence type="ECO:0000313" key="4">
    <source>
        <dbReference type="Proteomes" id="UP000198740"/>
    </source>
</evidence>
<dbReference type="PROSITE" id="PS51898">
    <property type="entry name" value="TYR_RECOMBINASE"/>
    <property type="match status" value="1"/>
</dbReference>
<protein>
    <submittedName>
        <fullName evidence="3">Phage integrase family protein</fullName>
    </submittedName>
</protein>
<dbReference type="Proteomes" id="UP000198740">
    <property type="component" value="Unassembled WGS sequence"/>
</dbReference>
<evidence type="ECO:0000313" key="3">
    <source>
        <dbReference type="EMBL" id="SDR42224.1"/>
    </source>
</evidence>
<name>A0ABY0TZ18_9PSED</name>
<dbReference type="Pfam" id="PF00589">
    <property type="entry name" value="Phage_integrase"/>
    <property type="match status" value="1"/>
</dbReference>
<feature type="domain" description="Tyr recombinase" evidence="2">
    <location>
        <begin position="172"/>
        <end position="404"/>
    </location>
</feature>
<accession>A0ABY0TZ18</accession>
<dbReference type="EMBL" id="FNKM01000002">
    <property type="protein sequence ID" value="SDR42224.1"/>
    <property type="molecule type" value="Genomic_DNA"/>
</dbReference>
<dbReference type="InterPro" id="IPR013762">
    <property type="entry name" value="Integrase-like_cat_sf"/>
</dbReference>
<organism evidence="3 4">
    <name type="scientific">Pseudomonas grimontii</name>
    <dbReference type="NCBI Taxonomy" id="129847"/>
    <lineage>
        <taxon>Bacteria</taxon>
        <taxon>Pseudomonadati</taxon>
        <taxon>Pseudomonadota</taxon>
        <taxon>Gammaproteobacteria</taxon>
        <taxon>Pseudomonadales</taxon>
        <taxon>Pseudomonadaceae</taxon>
        <taxon>Pseudomonas</taxon>
    </lineage>
</organism>
<dbReference type="InterPro" id="IPR011010">
    <property type="entry name" value="DNA_brk_join_enz"/>
</dbReference>
<dbReference type="SUPFAM" id="SSF56349">
    <property type="entry name" value="DNA breaking-rejoining enzymes"/>
    <property type="match status" value="1"/>
</dbReference>
<keyword evidence="1" id="KW-0233">DNA recombination</keyword>
<sequence>MKVNIRISKGRKNLRYKLVKFQAEGVGRCLFVNSRTLVPSLAASLFEAAYARGERKNKGSIFTLFHHVAFLFTWASEGKVDLEFYLLSGFGLRYKQIKSFSDWLSEVVDKDSNTISAYNRQVMQSCKTFVVWFVLNYVSSSELIKADVELIALVNTQRFFWSKATVGGEGGKLALDLSDSELNSIENLLLHEFEEAKFDKGICHRNYLLWRLVKAFGLRIGEALSLRLEDLNLSGSDPYVEIVHLDRRNSNLDSRVPYNPKVKTLGRYLYIQPEDDDLVGLLELYVNKYRVMKKFIRGKMRVTNFLDHDYLFVTHGSFGAGKPLSCSSASRIANVIQRKSGVTFRWHLLRHSKFNRLYIAAQESPDRNAAIDSIVYMGGWRSETSLLLYANRAVRDSTRRKVTENNKRRVQNGSQ</sequence>
<evidence type="ECO:0000256" key="1">
    <source>
        <dbReference type="ARBA" id="ARBA00023172"/>
    </source>
</evidence>
<evidence type="ECO:0000259" key="2">
    <source>
        <dbReference type="PROSITE" id="PS51898"/>
    </source>
</evidence>
<proteinExistence type="predicted"/>
<comment type="caution">
    <text evidence="3">The sequence shown here is derived from an EMBL/GenBank/DDBJ whole genome shotgun (WGS) entry which is preliminary data.</text>
</comment>
<gene>
    <name evidence="3" type="ORF">SAMN04490186_6370</name>
</gene>
<reference evidence="3 4" key="1">
    <citation type="submission" date="2016-10" db="EMBL/GenBank/DDBJ databases">
        <authorList>
            <person name="Varghese N."/>
            <person name="Submissions S."/>
        </authorList>
    </citation>
    <scope>NUCLEOTIDE SEQUENCE [LARGE SCALE GENOMIC DNA]</scope>
    <source>
        <strain evidence="3 4">BS2976</strain>
    </source>
</reference>